<name>A0A1Y1YIC3_9FUNG</name>
<gene>
    <name evidence="3" type="ORF">K493DRAFT_349801</name>
</gene>
<dbReference type="InParanoid" id="A0A1Y1YIC3"/>
<evidence type="ECO:0000313" key="4">
    <source>
        <dbReference type="Proteomes" id="UP000193498"/>
    </source>
</evidence>
<accession>A0A1Y1YIC3</accession>
<dbReference type="Gene3D" id="3.90.1720.10">
    <property type="entry name" value="endopeptidase domain like (from Nostoc punctiforme)"/>
    <property type="match status" value="1"/>
</dbReference>
<keyword evidence="4" id="KW-1185">Reference proteome</keyword>
<proteinExistence type="predicted"/>
<feature type="chain" id="PRO_5012982786" description="Peptidase C51 domain-containing protein" evidence="1">
    <location>
        <begin position="26"/>
        <end position="181"/>
    </location>
</feature>
<dbReference type="Pfam" id="PF05257">
    <property type="entry name" value="CHAP"/>
    <property type="match status" value="1"/>
</dbReference>
<reference evidence="3 4" key="1">
    <citation type="submission" date="2016-07" db="EMBL/GenBank/DDBJ databases">
        <title>Pervasive Adenine N6-methylation of Active Genes in Fungi.</title>
        <authorList>
            <consortium name="DOE Joint Genome Institute"/>
            <person name="Mondo S.J."/>
            <person name="Dannebaum R.O."/>
            <person name="Kuo R.C."/>
            <person name="Labutti K."/>
            <person name="Haridas S."/>
            <person name="Kuo A."/>
            <person name="Salamov A."/>
            <person name="Ahrendt S.R."/>
            <person name="Lipzen A."/>
            <person name="Sullivan W."/>
            <person name="Andreopoulos W.B."/>
            <person name="Clum A."/>
            <person name="Lindquist E."/>
            <person name="Daum C."/>
            <person name="Ramamoorthy G.K."/>
            <person name="Gryganskyi A."/>
            <person name="Culley D."/>
            <person name="Magnuson J.K."/>
            <person name="James T.Y."/>
            <person name="O'Malley M.A."/>
            <person name="Stajich J.E."/>
            <person name="Spatafora J.W."/>
            <person name="Visel A."/>
            <person name="Grigoriev I.V."/>
        </authorList>
    </citation>
    <scope>NUCLEOTIDE SEQUENCE [LARGE SCALE GENOMIC DNA]</scope>
    <source>
        <strain evidence="3 4">CBS 931.73</strain>
    </source>
</reference>
<sequence>MVNLASNLFSVLLIVATFMASSTEALPTQAAASCPGQLNQTEVVSGTHSKLASISVFASSCSRQFTFDNGQCTDWADARYYELTCQHVEWRGDARTWPSSARNANGWVVSGKPRAPSIIVIQPGYQGCGSTGHVAVVERINKDGSVYTSNWNYKFSGRGGTYSTSYGNFETGAGVSFLWHQ</sequence>
<dbReference type="AlphaFoldDB" id="A0A1Y1YIC3"/>
<dbReference type="InterPro" id="IPR038765">
    <property type="entry name" value="Papain-like_cys_pep_sf"/>
</dbReference>
<protein>
    <recommendedName>
        <fullName evidence="2">Peptidase C51 domain-containing protein</fullName>
    </recommendedName>
</protein>
<feature type="domain" description="Peptidase C51" evidence="2">
    <location>
        <begin position="47"/>
        <end position="179"/>
    </location>
</feature>
<dbReference type="PROSITE" id="PS50911">
    <property type="entry name" value="CHAP"/>
    <property type="match status" value="1"/>
</dbReference>
<dbReference type="SUPFAM" id="SSF54001">
    <property type="entry name" value="Cysteine proteinases"/>
    <property type="match status" value="1"/>
</dbReference>
<dbReference type="InterPro" id="IPR007921">
    <property type="entry name" value="CHAP_dom"/>
</dbReference>
<dbReference type="Proteomes" id="UP000193498">
    <property type="component" value="Unassembled WGS sequence"/>
</dbReference>
<dbReference type="EMBL" id="MCFE01000126">
    <property type="protein sequence ID" value="ORX97770.1"/>
    <property type="molecule type" value="Genomic_DNA"/>
</dbReference>
<comment type="caution">
    <text evidence="3">The sequence shown here is derived from an EMBL/GenBank/DDBJ whole genome shotgun (WGS) entry which is preliminary data.</text>
</comment>
<keyword evidence="1" id="KW-0732">Signal</keyword>
<feature type="signal peptide" evidence="1">
    <location>
        <begin position="1"/>
        <end position="25"/>
    </location>
</feature>
<evidence type="ECO:0000259" key="2">
    <source>
        <dbReference type="PROSITE" id="PS50911"/>
    </source>
</evidence>
<organism evidence="3 4">
    <name type="scientific">Basidiobolus meristosporus CBS 931.73</name>
    <dbReference type="NCBI Taxonomy" id="1314790"/>
    <lineage>
        <taxon>Eukaryota</taxon>
        <taxon>Fungi</taxon>
        <taxon>Fungi incertae sedis</taxon>
        <taxon>Zoopagomycota</taxon>
        <taxon>Entomophthoromycotina</taxon>
        <taxon>Basidiobolomycetes</taxon>
        <taxon>Basidiobolales</taxon>
        <taxon>Basidiobolaceae</taxon>
        <taxon>Basidiobolus</taxon>
    </lineage>
</organism>
<evidence type="ECO:0000256" key="1">
    <source>
        <dbReference type="SAM" id="SignalP"/>
    </source>
</evidence>
<evidence type="ECO:0000313" key="3">
    <source>
        <dbReference type="EMBL" id="ORX97770.1"/>
    </source>
</evidence>